<proteinExistence type="predicted"/>
<feature type="transmembrane region" description="Helical" evidence="6">
    <location>
        <begin position="355"/>
        <end position="376"/>
    </location>
</feature>
<keyword evidence="2" id="KW-1003">Cell membrane</keyword>
<evidence type="ECO:0000256" key="1">
    <source>
        <dbReference type="ARBA" id="ARBA00004651"/>
    </source>
</evidence>
<gene>
    <name evidence="8" type="ORF">DWV06_12850</name>
</gene>
<evidence type="ECO:0000256" key="2">
    <source>
        <dbReference type="ARBA" id="ARBA00022475"/>
    </source>
</evidence>
<keyword evidence="5 6" id="KW-0472">Membrane</keyword>
<dbReference type="EMBL" id="QRCT01000045">
    <property type="protein sequence ID" value="RDU22829.1"/>
    <property type="molecule type" value="Genomic_DNA"/>
</dbReference>
<comment type="subcellular location">
    <subcellularLocation>
        <location evidence="1">Cell membrane</location>
        <topology evidence="1">Multi-pass membrane protein</topology>
    </subcellularLocation>
</comment>
<feature type="transmembrane region" description="Helical" evidence="6">
    <location>
        <begin position="230"/>
        <end position="253"/>
    </location>
</feature>
<feature type="domain" description="ABC-2 type transporter transmembrane" evidence="7">
    <location>
        <begin position="22"/>
        <end position="374"/>
    </location>
</feature>
<protein>
    <submittedName>
        <fullName evidence="8">ABC transporter permease</fullName>
    </submittedName>
</protein>
<name>A0A371ATG3_9FIRM</name>
<feature type="transmembrane region" description="Helical" evidence="6">
    <location>
        <begin position="293"/>
        <end position="314"/>
    </location>
</feature>
<keyword evidence="3 6" id="KW-0812">Transmembrane</keyword>
<dbReference type="PANTHER" id="PTHR30294">
    <property type="entry name" value="MEMBRANE COMPONENT OF ABC TRANSPORTER YHHJ-RELATED"/>
    <property type="match status" value="1"/>
</dbReference>
<dbReference type="PANTHER" id="PTHR30294:SF29">
    <property type="entry name" value="MULTIDRUG ABC TRANSPORTER PERMEASE YBHS-RELATED"/>
    <property type="match status" value="1"/>
</dbReference>
<dbReference type="Gene3D" id="3.40.1710.10">
    <property type="entry name" value="abc type-2 transporter like domain"/>
    <property type="match status" value="1"/>
</dbReference>
<keyword evidence="4 6" id="KW-1133">Transmembrane helix</keyword>
<feature type="transmembrane region" description="Helical" evidence="6">
    <location>
        <begin position="189"/>
        <end position="209"/>
    </location>
</feature>
<dbReference type="RefSeq" id="WP_115482591.1">
    <property type="nucleotide sequence ID" value="NZ_QRCT01000045.1"/>
</dbReference>
<sequence>MQVYRAFLKILKKNLPAVSIYFFIFMGLTIAFSRSGNENSKTQFEQEKLTLCIINQDDGGLGKDLKDYLSTLHKLKNIKNDKETLQDALYNRQVDYILYIPNDFTEKMNQGITSEVLRTIKIPGGTAGFFIDTQVEQYLSTLKLYLKADYAKEQAVKQAKKDLSVQTKVTVPNGEEVSELEPAFYYFNYLPYIFICITIMGLGPILMAFQKKEISDRNNCSSMSLKNKNMQITIGCITFVTFCLIIFMFLAGIMYSDFVFSINGLLSFINAGIFILIALAMTFLFAQFAKNENILNMGCNTIGLGLSFLGGIFVPHEIMGDKVLQVARFTPTYWYVIANEKIQGIKSFAHLPKEVLISFGLEAAFAISIFSIGLIITKRKQDAK</sequence>
<keyword evidence="9" id="KW-1185">Reference proteome</keyword>
<dbReference type="Pfam" id="PF12698">
    <property type="entry name" value="ABC2_membrane_3"/>
    <property type="match status" value="1"/>
</dbReference>
<comment type="caution">
    <text evidence="8">The sequence shown here is derived from an EMBL/GenBank/DDBJ whole genome shotgun (WGS) entry which is preliminary data.</text>
</comment>
<evidence type="ECO:0000256" key="5">
    <source>
        <dbReference type="ARBA" id="ARBA00023136"/>
    </source>
</evidence>
<dbReference type="Proteomes" id="UP000255036">
    <property type="component" value="Unassembled WGS sequence"/>
</dbReference>
<organism evidence="8 9">
    <name type="scientific">Anaerosacchariphilus polymeriproducens</name>
    <dbReference type="NCBI Taxonomy" id="1812858"/>
    <lineage>
        <taxon>Bacteria</taxon>
        <taxon>Bacillati</taxon>
        <taxon>Bacillota</taxon>
        <taxon>Clostridia</taxon>
        <taxon>Lachnospirales</taxon>
        <taxon>Lachnospiraceae</taxon>
        <taxon>Anaerosacchariphilus</taxon>
    </lineage>
</organism>
<evidence type="ECO:0000256" key="6">
    <source>
        <dbReference type="SAM" id="Phobius"/>
    </source>
</evidence>
<feature type="transmembrane region" description="Helical" evidence="6">
    <location>
        <begin position="15"/>
        <end position="33"/>
    </location>
</feature>
<evidence type="ECO:0000256" key="3">
    <source>
        <dbReference type="ARBA" id="ARBA00022692"/>
    </source>
</evidence>
<reference evidence="8 9" key="1">
    <citation type="submission" date="2018-07" db="EMBL/GenBank/DDBJ databases">
        <title>Anaerosacharophilus polymeroproducens gen. nov. sp. nov., an anaerobic bacterium isolated from salt field.</title>
        <authorList>
            <person name="Kim W."/>
            <person name="Yang S.-H."/>
            <person name="Oh J."/>
            <person name="Lee J.-H."/>
            <person name="Kwon K.K."/>
        </authorList>
    </citation>
    <scope>NUCLEOTIDE SEQUENCE [LARGE SCALE GENOMIC DNA]</scope>
    <source>
        <strain evidence="8 9">MCWD5</strain>
    </source>
</reference>
<dbReference type="InterPro" id="IPR051449">
    <property type="entry name" value="ABC-2_transporter_component"/>
</dbReference>
<dbReference type="GO" id="GO:0005886">
    <property type="term" value="C:plasma membrane"/>
    <property type="evidence" value="ECO:0007669"/>
    <property type="project" value="UniProtKB-SubCell"/>
</dbReference>
<dbReference type="GO" id="GO:0140359">
    <property type="term" value="F:ABC-type transporter activity"/>
    <property type="evidence" value="ECO:0007669"/>
    <property type="project" value="InterPro"/>
</dbReference>
<evidence type="ECO:0000256" key="4">
    <source>
        <dbReference type="ARBA" id="ARBA00022989"/>
    </source>
</evidence>
<feature type="transmembrane region" description="Helical" evidence="6">
    <location>
        <begin position="265"/>
        <end position="286"/>
    </location>
</feature>
<dbReference type="OrthoDB" id="9774039at2"/>
<dbReference type="AlphaFoldDB" id="A0A371ATG3"/>
<evidence type="ECO:0000313" key="8">
    <source>
        <dbReference type="EMBL" id="RDU22829.1"/>
    </source>
</evidence>
<evidence type="ECO:0000259" key="7">
    <source>
        <dbReference type="Pfam" id="PF12698"/>
    </source>
</evidence>
<evidence type="ECO:0000313" key="9">
    <source>
        <dbReference type="Proteomes" id="UP000255036"/>
    </source>
</evidence>
<accession>A0A371ATG3</accession>
<dbReference type="InterPro" id="IPR013525">
    <property type="entry name" value="ABC2_TM"/>
</dbReference>